<dbReference type="PANTHER" id="PTHR46663:SF2">
    <property type="entry name" value="GGDEF DOMAIN-CONTAINING PROTEIN"/>
    <property type="match status" value="1"/>
</dbReference>
<dbReference type="Gene3D" id="3.30.70.270">
    <property type="match status" value="1"/>
</dbReference>
<keyword evidence="1" id="KW-0812">Transmembrane</keyword>
<evidence type="ECO:0000259" key="2">
    <source>
        <dbReference type="PROSITE" id="PS50887"/>
    </source>
</evidence>
<evidence type="ECO:0000256" key="1">
    <source>
        <dbReference type="SAM" id="Phobius"/>
    </source>
</evidence>
<keyword evidence="1" id="KW-1133">Transmembrane helix</keyword>
<keyword evidence="1" id="KW-0472">Membrane</keyword>
<dbReference type="SUPFAM" id="SSF55073">
    <property type="entry name" value="Nucleotide cyclase"/>
    <property type="match status" value="1"/>
</dbReference>
<comment type="caution">
    <text evidence="3">The sequence shown here is derived from an EMBL/GenBank/DDBJ whole genome shotgun (WGS) entry which is preliminary data.</text>
</comment>
<dbReference type="Pfam" id="PF00990">
    <property type="entry name" value="GGDEF"/>
    <property type="match status" value="1"/>
</dbReference>
<sequence length="187" mass="21396">MIWNSIFIMTLIDLLIIGVFLYVVFTCYRHTDTLRELGVYRLMLITIAGLGVIALFYMVDLATMHLFPLVMPMARAMEIMHELHLNYMWVVSLVGVGLLVVGLSRLIRVMLPKIASLLQENLSVQEKLERLAGTDTLTNLPNRRLFYQQMERVVALAERSKERMALLFLDLDGFKPVNDQLGHEAGD</sequence>
<organism evidence="3 4">
    <name type="scientific">Solemya pervernicosa gill symbiont</name>
    <dbReference type="NCBI Taxonomy" id="642797"/>
    <lineage>
        <taxon>Bacteria</taxon>
        <taxon>Pseudomonadati</taxon>
        <taxon>Pseudomonadota</taxon>
        <taxon>Gammaproteobacteria</taxon>
        <taxon>sulfur-oxidizing symbionts</taxon>
    </lineage>
</organism>
<dbReference type="InterPro" id="IPR043128">
    <property type="entry name" value="Rev_trsase/Diguanyl_cyclase"/>
</dbReference>
<evidence type="ECO:0000313" key="3">
    <source>
        <dbReference type="EMBL" id="OOZ38674.1"/>
    </source>
</evidence>
<dbReference type="EMBL" id="MPRL01000076">
    <property type="protein sequence ID" value="OOZ38674.1"/>
    <property type="molecule type" value="Genomic_DNA"/>
</dbReference>
<feature type="transmembrane region" description="Helical" evidence="1">
    <location>
        <begin position="87"/>
        <end position="107"/>
    </location>
</feature>
<proteinExistence type="predicted"/>
<dbReference type="OrthoDB" id="9812260at2"/>
<accession>A0A1T2L0T0</accession>
<dbReference type="AlphaFoldDB" id="A0A1T2L0T0"/>
<reference evidence="3 4" key="1">
    <citation type="submission" date="2016-11" db="EMBL/GenBank/DDBJ databases">
        <title>Mixed transmission modes and dynamic genome evolution in an obligate animal-bacterial symbiosis.</title>
        <authorList>
            <person name="Russell S.L."/>
            <person name="Corbett-Detig R.B."/>
            <person name="Cavanaugh C.M."/>
        </authorList>
    </citation>
    <scope>NUCLEOTIDE SEQUENCE [LARGE SCALE GENOMIC DNA]</scope>
    <source>
        <strain evidence="3">Sveles-Q1</strain>
    </source>
</reference>
<feature type="domain" description="GGDEF" evidence="2">
    <location>
        <begin position="162"/>
        <end position="187"/>
    </location>
</feature>
<feature type="transmembrane region" description="Helical" evidence="1">
    <location>
        <begin position="40"/>
        <end position="67"/>
    </location>
</feature>
<dbReference type="InterPro" id="IPR052163">
    <property type="entry name" value="DGC-Regulatory_Protein"/>
</dbReference>
<name>A0A1T2L0T0_9GAMM</name>
<dbReference type="PROSITE" id="PS50887">
    <property type="entry name" value="GGDEF"/>
    <property type="match status" value="1"/>
</dbReference>
<dbReference type="InterPro" id="IPR000160">
    <property type="entry name" value="GGDEF_dom"/>
</dbReference>
<evidence type="ECO:0000313" key="4">
    <source>
        <dbReference type="Proteomes" id="UP000191110"/>
    </source>
</evidence>
<gene>
    <name evidence="3" type="ORF">BOW53_14605</name>
</gene>
<keyword evidence="4" id="KW-1185">Reference proteome</keyword>
<dbReference type="NCBIfam" id="TIGR00254">
    <property type="entry name" value="GGDEF"/>
    <property type="match status" value="1"/>
</dbReference>
<dbReference type="PANTHER" id="PTHR46663">
    <property type="entry name" value="DIGUANYLATE CYCLASE DGCT-RELATED"/>
    <property type="match status" value="1"/>
</dbReference>
<dbReference type="Proteomes" id="UP000191110">
    <property type="component" value="Unassembled WGS sequence"/>
</dbReference>
<feature type="transmembrane region" description="Helical" evidence="1">
    <location>
        <begin position="6"/>
        <end position="28"/>
    </location>
</feature>
<protein>
    <recommendedName>
        <fullName evidence="2">GGDEF domain-containing protein</fullName>
    </recommendedName>
</protein>
<dbReference type="InterPro" id="IPR029787">
    <property type="entry name" value="Nucleotide_cyclase"/>
</dbReference>
<dbReference type="CDD" id="cd01949">
    <property type="entry name" value="GGDEF"/>
    <property type="match status" value="1"/>
</dbReference>